<dbReference type="GO" id="GO:0030286">
    <property type="term" value="C:dynein complex"/>
    <property type="evidence" value="ECO:0007669"/>
    <property type="project" value="InterPro"/>
</dbReference>
<dbReference type="OrthoDB" id="5593012at2759"/>
<protein>
    <submittedName>
        <fullName evidence="1">Uncharacterized protein</fullName>
    </submittedName>
</protein>
<dbReference type="InterPro" id="IPR026983">
    <property type="entry name" value="DHC"/>
</dbReference>
<accession>A0A3P7M2S3</accession>
<evidence type="ECO:0000313" key="2">
    <source>
        <dbReference type="Proteomes" id="UP000281553"/>
    </source>
</evidence>
<evidence type="ECO:0000313" key="1">
    <source>
        <dbReference type="EMBL" id="VDN20090.1"/>
    </source>
</evidence>
<organism evidence="1 2">
    <name type="scientific">Dibothriocephalus latus</name>
    <name type="common">Fish tapeworm</name>
    <name type="synonym">Diphyllobothrium latum</name>
    <dbReference type="NCBI Taxonomy" id="60516"/>
    <lineage>
        <taxon>Eukaryota</taxon>
        <taxon>Metazoa</taxon>
        <taxon>Spiralia</taxon>
        <taxon>Lophotrochozoa</taxon>
        <taxon>Platyhelminthes</taxon>
        <taxon>Cestoda</taxon>
        <taxon>Eucestoda</taxon>
        <taxon>Diphyllobothriidea</taxon>
        <taxon>Diphyllobothriidae</taxon>
        <taxon>Dibothriocephalus</taxon>
    </lineage>
</organism>
<dbReference type="PANTHER" id="PTHR45703:SF1">
    <property type="entry name" value="DYNEINS HEAVY CHAIN"/>
    <property type="match status" value="1"/>
</dbReference>
<dbReference type="GO" id="GO:0051959">
    <property type="term" value="F:dynein light intermediate chain binding"/>
    <property type="evidence" value="ECO:0007669"/>
    <property type="project" value="InterPro"/>
</dbReference>
<dbReference type="GO" id="GO:0045505">
    <property type="term" value="F:dynein intermediate chain binding"/>
    <property type="evidence" value="ECO:0007669"/>
    <property type="project" value="InterPro"/>
</dbReference>
<dbReference type="Proteomes" id="UP000281553">
    <property type="component" value="Unassembled WGS sequence"/>
</dbReference>
<dbReference type="PANTHER" id="PTHR45703">
    <property type="entry name" value="DYNEIN HEAVY CHAIN"/>
    <property type="match status" value="1"/>
</dbReference>
<keyword evidence="2" id="KW-1185">Reference proteome</keyword>
<dbReference type="AlphaFoldDB" id="A0A3P7M2S3"/>
<reference evidence="1 2" key="1">
    <citation type="submission" date="2018-11" db="EMBL/GenBank/DDBJ databases">
        <authorList>
            <consortium name="Pathogen Informatics"/>
        </authorList>
    </citation>
    <scope>NUCLEOTIDE SEQUENCE [LARGE SCALE GENOMIC DNA]</scope>
</reference>
<dbReference type="GO" id="GO:0007018">
    <property type="term" value="P:microtubule-based movement"/>
    <property type="evidence" value="ECO:0007669"/>
    <property type="project" value="InterPro"/>
</dbReference>
<name>A0A3P7M2S3_DIBLA</name>
<sequence>MDLFSHSPPEDDIKLNSTLFYWPQNVVDVLDVANSRLNGLRESSEEALRARVIALEKSITSSSGSIEQMQKREVLSNDEINRANVMLDAFDAMLQGFTDEADAIIREEQLLQFEESSFPEIQEMKKAMLPYSRLWRTARDFDAKSKEWLRSPYDKVDAMEVDSIITDMYKLIHKLTKTLIDQPGSLKVAQKLRVSPMCRCDRYLNQYLLRVNV</sequence>
<gene>
    <name evidence="1" type="ORF">DILT_LOCUS13554</name>
</gene>
<dbReference type="EMBL" id="UYRU01070678">
    <property type="protein sequence ID" value="VDN20090.1"/>
    <property type="molecule type" value="Genomic_DNA"/>
</dbReference>
<proteinExistence type="predicted"/>